<comment type="caution">
    <text evidence="3">The sequence shown here is derived from an EMBL/GenBank/DDBJ whole genome shotgun (WGS) entry which is preliminary data.</text>
</comment>
<proteinExistence type="predicted"/>
<reference evidence="3" key="1">
    <citation type="submission" date="2021-11" db="EMBL/GenBank/DDBJ databases">
        <authorList>
            <person name="Herlambang A."/>
            <person name="Guo Y."/>
            <person name="Takashima Y."/>
            <person name="Nishizawa T."/>
        </authorList>
    </citation>
    <scope>NUCLEOTIDE SEQUENCE</scope>
    <source>
        <strain evidence="3">E1425</strain>
    </source>
</reference>
<evidence type="ECO:0000313" key="4">
    <source>
        <dbReference type="Proteomes" id="UP000827284"/>
    </source>
</evidence>
<dbReference type="Proteomes" id="UP000827284">
    <property type="component" value="Unassembled WGS sequence"/>
</dbReference>
<feature type="chain" id="PRO_5040180060" evidence="2">
    <location>
        <begin position="23"/>
        <end position="668"/>
    </location>
</feature>
<evidence type="ECO:0000256" key="2">
    <source>
        <dbReference type="SAM" id="SignalP"/>
    </source>
</evidence>
<feature type="region of interest" description="Disordered" evidence="1">
    <location>
        <begin position="322"/>
        <end position="437"/>
    </location>
</feature>
<evidence type="ECO:0000313" key="3">
    <source>
        <dbReference type="EMBL" id="GJJ77907.1"/>
    </source>
</evidence>
<dbReference type="EMBL" id="BQFW01000014">
    <property type="protein sequence ID" value="GJJ77907.1"/>
    <property type="molecule type" value="Genomic_DNA"/>
</dbReference>
<feature type="compositionally biased region" description="Basic residues" evidence="1">
    <location>
        <begin position="100"/>
        <end position="109"/>
    </location>
</feature>
<gene>
    <name evidence="3" type="ORF">EMPS_10266</name>
</gene>
<organism evidence="3 4">
    <name type="scientific">Entomortierella parvispora</name>
    <dbReference type="NCBI Taxonomy" id="205924"/>
    <lineage>
        <taxon>Eukaryota</taxon>
        <taxon>Fungi</taxon>
        <taxon>Fungi incertae sedis</taxon>
        <taxon>Mucoromycota</taxon>
        <taxon>Mortierellomycotina</taxon>
        <taxon>Mortierellomycetes</taxon>
        <taxon>Mortierellales</taxon>
        <taxon>Mortierellaceae</taxon>
        <taxon>Entomortierella</taxon>
    </lineage>
</organism>
<keyword evidence="4" id="KW-1185">Reference proteome</keyword>
<keyword evidence="2" id="KW-0732">Signal</keyword>
<reference evidence="3" key="2">
    <citation type="journal article" date="2022" name="Microbiol. Resour. Announc.">
        <title>Whole-Genome Sequence of Entomortierella parvispora E1425, a Mucoromycotan Fungus Associated with Burkholderiaceae-Related Endosymbiotic Bacteria.</title>
        <authorList>
            <person name="Herlambang A."/>
            <person name="Guo Y."/>
            <person name="Takashima Y."/>
            <person name="Narisawa K."/>
            <person name="Ohta H."/>
            <person name="Nishizawa T."/>
        </authorList>
    </citation>
    <scope>NUCLEOTIDE SEQUENCE</scope>
    <source>
        <strain evidence="3">E1425</strain>
    </source>
</reference>
<feature type="region of interest" description="Disordered" evidence="1">
    <location>
        <begin position="125"/>
        <end position="172"/>
    </location>
</feature>
<feature type="compositionally biased region" description="Polar residues" evidence="1">
    <location>
        <begin position="384"/>
        <end position="408"/>
    </location>
</feature>
<feature type="compositionally biased region" description="Basic and acidic residues" evidence="1">
    <location>
        <begin position="67"/>
        <end position="85"/>
    </location>
</feature>
<feature type="compositionally biased region" description="Low complexity" evidence="1">
    <location>
        <begin position="322"/>
        <end position="333"/>
    </location>
</feature>
<evidence type="ECO:0000256" key="1">
    <source>
        <dbReference type="SAM" id="MobiDB-lite"/>
    </source>
</evidence>
<sequence length="668" mass="74164">MKLLLLTLSMATALTLFSETTAVATDHRHHPTLAVATKSSRKLTSTRAPSPRRRRSSTSRAGSHADASTRSRASTESKYYREGKELAATSSIPSSAHLRERLRRQRRRGLSSPLVPSVVFLADTKTQTQKQADAGTTQSKIESNDRRRPSDTSSLPQDSPSTSNNKPDEPHAFLNAHAKNKVEQQGQQLQQHTKRRLFKRAVVDSSARFTGKQPADLASTPLLLLPDSHSTWQAGTFQTVQWSKQYAKSLPKDTTVDIVLVEAETNKKMFSLKRFIPVLRGSAQVWVPVEVPEDVSVVLVLELYHGRSQEQVSTALSSSASALSSSSSSSSSSFPSENSDGSGPEAGPLRPSSSTPTIVRKSDINISPRRRRAISAETRLRASTDPSTQNRDLNSRQPPPLNNKNTNVELEAGGAADESSLRKLTPSGSHHDMNDNDYYLGSAEERQFEFLPDELRQEYPSTVKPLELDHSFGLRQRVYTMTPYTLEWRTPERVQELLDYSARIQKALGRYIQRRPLNPVPPPSLLPKALFLSKVMVELVKDQTMEVVAVLAKDVPAETMFQYLSVQDRVPSAFYRLRVQMVVVQVHLDPETIKSAILQQQRPPPLQLGSGRPLNTNAKDSESGAWLSSLLDVGKVKPMEGWEFPEGGEVIDRYEAVTRKFYVAPGAL</sequence>
<dbReference type="AlphaFoldDB" id="A0A9P3HJQ0"/>
<accession>A0A9P3HJQ0</accession>
<feature type="signal peptide" evidence="2">
    <location>
        <begin position="1"/>
        <end position="22"/>
    </location>
</feature>
<protein>
    <submittedName>
        <fullName evidence="3">Uncharacterized protein</fullName>
    </submittedName>
</protein>
<feature type="region of interest" description="Disordered" evidence="1">
    <location>
        <begin position="32"/>
        <end position="110"/>
    </location>
</feature>
<name>A0A9P3HJQ0_9FUNG</name>
<feature type="compositionally biased region" description="Polar residues" evidence="1">
    <location>
        <begin position="151"/>
        <end position="165"/>
    </location>
</feature>
<dbReference type="OrthoDB" id="2434403at2759"/>
<feature type="compositionally biased region" description="Polar residues" evidence="1">
    <location>
        <begin position="125"/>
        <end position="141"/>
    </location>
</feature>